<dbReference type="AlphaFoldDB" id="A0AAN8KCT1"/>
<feature type="region of interest" description="Disordered" evidence="1">
    <location>
        <begin position="24"/>
        <end position="93"/>
    </location>
</feature>
<organism evidence="2 3">
    <name type="scientific">Patella caerulea</name>
    <name type="common">Rayed Mediterranean limpet</name>
    <dbReference type="NCBI Taxonomy" id="87958"/>
    <lineage>
        <taxon>Eukaryota</taxon>
        <taxon>Metazoa</taxon>
        <taxon>Spiralia</taxon>
        <taxon>Lophotrochozoa</taxon>
        <taxon>Mollusca</taxon>
        <taxon>Gastropoda</taxon>
        <taxon>Patellogastropoda</taxon>
        <taxon>Patelloidea</taxon>
        <taxon>Patellidae</taxon>
        <taxon>Patella</taxon>
    </lineage>
</organism>
<name>A0AAN8KCT1_PATCE</name>
<comment type="caution">
    <text evidence="2">The sequence shown here is derived from an EMBL/GenBank/DDBJ whole genome shotgun (WGS) entry which is preliminary data.</text>
</comment>
<accession>A0AAN8KCT1</accession>
<evidence type="ECO:0000313" key="3">
    <source>
        <dbReference type="Proteomes" id="UP001347796"/>
    </source>
</evidence>
<evidence type="ECO:0000313" key="2">
    <source>
        <dbReference type="EMBL" id="KAK6191160.1"/>
    </source>
</evidence>
<proteinExistence type="predicted"/>
<dbReference type="GO" id="GO:0006338">
    <property type="term" value="P:chromatin remodeling"/>
    <property type="evidence" value="ECO:0007669"/>
    <property type="project" value="InterPro"/>
</dbReference>
<feature type="compositionally biased region" description="Acidic residues" evidence="1">
    <location>
        <begin position="271"/>
        <end position="282"/>
    </location>
</feature>
<reference evidence="2 3" key="1">
    <citation type="submission" date="2024-01" db="EMBL/GenBank/DDBJ databases">
        <title>The genome of the rayed Mediterranean limpet Patella caerulea (Linnaeus, 1758).</title>
        <authorList>
            <person name="Anh-Thu Weber A."/>
            <person name="Halstead-Nussloch G."/>
        </authorList>
    </citation>
    <scope>NUCLEOTIDE SEQUENCE [LARGE SCALE GENOMIC DNA]</scope>
    <source>
        <strain evidence="2">AATW-2023a</strain>
        <tissue evidence="2">Whole specimen</tissue>
    </source>
</reference>
<gene>
    <name evidence="2" type="ORF">SNE40_002899</name>
</gene>
<feature type="compositionally biased region" description="Basic residues" evidence="1">
    <location>
        <begin position="41"/>
        <end position="54"/>
    </location>
</feature>
<dbReference type="InterPro" id="IPR029614">
    <property type="entry name" value="CECR2"/>
</dbReference>
<evidence type="ECO:0000256" key="1">
    <source>
        <dbReference type="SAM" id="MobiDB-lite"/>
    </source>
</evidence>
<keyword evidence="3" id="KW-1185">Reference proteome</keyword>
<protein>
    <submittedName>
        <fullName evidence="2">Uncharacterized protein</fullName>
    </submittedName>
</protein>
<feature type="region of interest" description="Disordered" evidence="1">
    <location>
        <begin position="263"/>
        <end position="310"/>
    </location>
</feature>
<feature type="compositionally biased region" description="Basic and acidic residues" evidence="1">
    <location>
        <begin position="69"/>
        <end position="82"/>
    </location>
</feature>
<feature type="compositionally biased region" description="Basic and acidic residues" evidence="1">
    <location>
        <begin position="24"/>
        <end position="40"/>
    </location>
</feature>
<dbReference type="PANTHER" id="PTHR47092:SF1">
    <property type="entry name" value="CHROMATIN REMODELING REGULATOR CECR2"/>
    <property type="match status" value="1"/>
</dbReference>
<dbReference type="PANTHER" id="PTHR47092">
    <property type="entry name" value="CAT EYE SYNDROME CRITICAL REGION PROTEIN 2"/>
    <property type="match status" value="1"/>
</dbReference>
<sequence>MRVEPLGHDLNGATYWYFYGTRLYQEDPPPKDPKEKEKLPRNVKHSKKSKKKKKTEREERAEKRRSKKKDANPKEKLRELRPSPKTLLKSKRYTKKSLIALENEEHTVYDNEDGGFEENYNQEEELSDLESGTKTKLAFVNKPVPKDTQVPADVVDNSCVCAEEIKSTVTNTLSDIKMKIEKNEFATKKETLADRVSGIIEVKAEEGNKLSEVKIESTDIKHETTDAKGIYVEVKAEVKCKEVKAEVDKVVDDIIHEVGKQNDKKLTEISPEPEEAVSEPEEVVPKPEEAEKAVQEPEKTVPESEEAVPVPDEAVPALGKIKPEYEEVVQEFEVETAKTANKDDILENGNEEVVEKEANDMELLHDSIGSIEDSKSEGKKTVEVFKPSHVSRWHMVCSTLEDWQNLSEFFRESESKCEKALYRTIVEDFLPEIPNIIIERVSCIKSLEVAAVEIMYHC</sequence>
<dbReference type="GO" id="GO:0090537">
    <property type="term" value="C:CERF complex"/>
    <property type="evidence" value="ECO:0007669"/>
    <property type="project" value="InterPro"/>
</dbReference>
<dbReference type="Proteomes" id="UP001347796">
    <property type="component" value="Unassembled WGS sequence"/>
</dbReference>
<feature type="compositionally biased region" description="Basic and acidic residues" evidence="1">
    <location>
        <begin position="283"/>
        <end position="302"/>
    </location>
</feature>
<dbReference type="EMBL" id="JAZGQO010000002">
    <property type="protein sequence ID" value="KAK6191160.1"/>
    <property type="molecule type" value="Genomic_DNA"/>
</dbReference>